<accession>A0ABT5E5A2</accession>
<dbReference type="NCBIfam" id="TIGR02232">
    <property type="entry name" value="myxo_disulf_rpt"/>
    <property type="match status" value="3"/>
</dbReference>
<dbReference type="Pfam" id="PF13948">
    <property type="entry name" value="DUF4215"/>
    <property type="match status" value="3"/>
</dbReference>
<gene>
    <name evidence="4" type="ORF">POL25_29300</name>
</gene>
<dbReference type="Gene3D" id="3.10.100.10">
    <property type="entry name" value="Mannose-Binding Protein A, subunit A"/>
    <property type="match status" value="1"/>
</dbReference>
<reference evidence="4 5" key="1">
    <citation type="submission" date="2022-11" db="EMBL/GenBank/DDBJ databases">
        <title>Minimal conservation of predation-associated metabolite biosynthetic gene clusters underscores biosynthetic potential of Myxococcota including descriptions for ten novel species: Archangium lansinium sp. nov., Myxococcus landrumus sp. nov., Nannocystis bai.</title>
        <authorList>
            <person name="Ahearne A."/>
            <person name="Stevens C."/>
            <person name="Dowd S."/>
        </authorList>
    </citation>
    <scope>NUCLEOTIDE SEQUENCE [LARGE SCALE GENOMIC DNA]</scope>
    <source>
        <strain evidence="4 5">BB15-2</strain>
    </source>
</reference>
<keyword evidence="1" id="KW-0732">Signal</keyword>
<keyword evidence="3" id="KW-1015">Disulfide bond</keyword>
<dbReference type="PROSITE" id="PS51257">
    <property type="entry name" value="PROKAR_LIPOPROTEIN"/>
    <property type="match status" value="1"/>
</dbReference>
<protein>
    <submittedName>
        <fullName evidence="4">DUF4215 domain-containing protein</fullName>
    </submittedName>
</protein>
<sequence length="421" mass="43184">MHARSSLVVLAVLSAGCLKDLTQVETDTGGIATETTTETATETTVTTTVSTTDDKPACGNNVLEPGEQCDDGNAADGDGCEADCTTTPGENCGNGELDDGEDCDDGNTVGGDGCENNCTETVIPASCGDGKMDPGEQCDDGNDDNSDACTNTCKTAVCGDGLILAGTEACDDGGPSATCDADCTVAECGDGTVNGDAGEECDDQNEVDTDACIACKTATCGDGFVQAGAEECDDGTPDGDDLCNECKNVPYRYIFTTAATYTGKFGNVIVADTSCTTAAIGADLPISDNTQWVAWLSAGASQAIQRLDTGFTGWYVLPTTPPTLVARGWAGLTSGTLQHAIDATETGAAVPAPATVWTNTDILGELPMLNIHCKNWNSSMAVDKGRVGLSTATNSDWTDPEMLASATCDTSHHLYCIEDII</sequence>
<evidence type="ECO:0000256" key="3">
    <source>
        <dbReference type="ARBA" id="ARBA00023157"/>
    </source>
</evidence>
<dbReference type="InterPro" id="IPR016186">
    <property type="entry name" value="C-type_lectin-like/link_sf"/>
</dbReference>
<organism evidence="4 5">
    <name type="scientific">Nannocystis bainbridge</name>
    <dbReference type="NCBI Taxonomy" id="2995303"/>
    <lineage>
        <taxon>Bacteria</taxon>
        <taxon>Pseudomonadati</taxon>
        <taxon>Myxococcota</taxon>
        <taxon>Polyangia</taxon>
        <taxon>Nannocystales</taxon>
        <taxon>Nannocystaceae</taxon>
        <taxon>Nannocystis</taxon>
    </lineage>
</organism>
<evidence type="ECO:0000313" key="4">
    <source>
        <dbReference type="EMBL" id="MDC0721039.1"/>
    </source>
</evidence>
<evidence type="ECO:0000313" key="5">
    <source>
        <dbReference type="Proteomes" id="UP001221686"/>
    </source>
</evidence>
<proteinExistence type="predicted"/>
<dbReference type="RefSeq" id="WP_272089543.1">
    <property type="nucleotide sequence ID" value="NZ_JAQNDL010000003.1"/>
</dbReference>
<evidence type="ECO:0000256" key="2">
    <source>
        <dbReference type="ARBA" id="ARBA00022737"/>
    </source>
</evidence>
<name>A0ABT5E5A2_9BACT</name>
<comment type="caution">
    <text evidence="4">The sequence shown here is derived from an EMBL/GenBank/DDBJ whole genome shotgun (WGS) entry which is preliminary data.</text>
</comment>
<evidence type="ECO:0000256" key="1">
    <source>
        <dbReference type="ARBA" id="ARBA00022729"/>
    </source>
</evidence>
<dbReference type="InterPro" id="IPR011936">
    <property type="entry name" value="Myxo_disulph_rpt"/>
</dbReference>
<dbReference type="Proteomes" id="UP001221686">
    <property type="component" value="Unassembled WGS sequence"/>
</dbReference>
<keyword evidence="5" id="KW-1185">Reference proteome</keyword>
<dbReference type="EMBL" id="JAQNDL010000003">
    <property type="protein sequence ID" value="MDC0721039.1"/>
    <property type="molecule type" value="Genomic_DNA"/>
</dbReference>
<keyword evidence="2" id="KW-0677">Repeat</keyword>